<feature type="transmembrane region" description="Helical" evidence="1">
    <location>
        <begin position="77"/>
        <end position="103"/>
    </location>
</feature>
<keyword evidence="1" id="KW-0812">Transmembrane</keyword>
<evidence type="ECO:0000313" key="3">
    <source>
        <dbReference type="Proteomes" id="UP001528912"/>
    </source>
</evidence>
<sequence length="176" mass="18879">MIDRLRRRRYLLAYELWLDLYGTRRGQRRELTRALRANLDDAAAREGTAAALRGLGPARRLASDEAAALRDRRRPAWAVGSAAAGMTAIALLLVGLLSTVAFIDGVNARSGGGSASGGLTLLPFSEVSVDRANGGLAVGLSGQPLPYLALLLVVFLVASRSWRVLRAARSRPTEDR</sequence>
<reference evidence="2 3" key="1">
    <citation type="submission" date="2023-03" db="EMBL/GenBank/DDBJ databases">
        <title>YIM 133296 draft genome.</title>
        <authorList>
            <person name="Xiong L."/>
        </authorList>
    </citation>
    <scope>NUCLEOTIDE SEQUENCE [LARGE SCALE GENOMIC DNA]</scope>
    <source>
        <strain evidence="2 3">YIM 133296</strain>
    </source>
</reference>
<gene>
    <name evidence="2" type="ORF">P4R38_08665</name>
</gene>
<keyword evidence="1" id="KW-0472">Membrane</keyword>
<protein>
    <submittedName>
        <fullName evidence="2">Uncharacterized protein</fullName>
    </submittedName>
</protein>
<accession>A0ABT6CAJ3</accession>
<name>A0ABT6CAJ3_9MICO</name>
<comment type="caution">
    <text evidence="2">The sequence shown here is derived from an EMBL/GenBank/DDBJ whole genome shotgun (WGS) entry which is preliminary data.</text>
</comment>
<dbReference type="RefSeq" id="WP_275238967.1">
    <property type="nucleotide sequence ID" value="NZ_JARFJC010000031.1"/>
</dbReference>
<proteinExistence type="predicted"/>
<evidence type="ECO:0000256" key="1">
    <source>
        <dbReference type="SAM" id="Phobius"/>
    </source>
</evidence>
<feature type="transmembrane region" description="Helical" evidence="1">
    <location>
        <begin position="145"/>
        <end position="162"/>
    </location>
</feature>
<dbReference type="Proteomes" id="UP001528912">
    <property type="component" value="Unassembled WGS sequence"/>
</dbReference>
<organism evidence="2 3">
    <name type="scientific">Luteipulveratus flavus</name>
    <dbReference type="NCBI Taxonomy" id="3031728"/>
    <lineage>
        <taxon>Bacteria</taxon>
        <taxon>Bacillati</taxon>
        <taxon>Actinomycetota</taxon>
        <taxon>Actinomycetes</taxon>
        <taxon>Micrococcales</taxon>
        <taxon>Dermacoccaceae</taxon>
        <taxon>Luteipulveratus</taxon>
    </lineage>
</organism>
<keyword evidence="1" id="KW-1133">Transmembrane helix</keyword>
<dbReference type="EMBL" id="JAROAV010000027">
    <property type="protein sequence ID" value="MDF8264311.1"/>
    <property type="molecule type" value="Genomic_DNA"/>
</dbReference>
<keyword evidence="3" id="KW-1185">Reference proteome</keyword>
<evidence type="ECO:0000313" key="2">
    <source>
        <dbReference type="EMBL" id="MDF8264311.1"/>
    </source>
</evidence>